<dbReference type="PANTHER" id="PTHR43026:SF1">
    <property type="entry name" value="2-HYDROXYACID DEHYDROGENASE HOMOLOG 1-RELATED"/>
    <property type="match status" value="1"/>
</dbReference>
<dbReference type="Proteomes" id="UP000249169">
    <property type="component" value="Unassembled WGS sequence"/>
</dbReference>
<dbReference type="GO" id="GO:0008720">
    <property type="term" value="F:D-lactate dehydrogenase (NAD+) activity"/>
    <property type="evidence" value="ECO:0007669"/>
    <property type="project" value="TreeGrafter"/>
</dbReference>
<protein>
    <submittedName>
        <fullName evidence="7">Hydroxyacid dehydrogenase</fullName>
    </submittedName>
</protein>
<dbReference type="InterPro" id="IPR058205">
    <property type="entry name" value="D-LDH-like"/>
</dbReference>
<dbReference type="CDD" id="cd12183">
    <property type="entry name" value="LDH_like_2"/>
    <property type="match status" value="1"/>
</dbReference>
<dbReference type="RefSeq" id="WP_111731522.1">
    <property type="nucleotide sequence ID" value="NZ_QHKO01000018.1"/>
</dbReference>
<evidence type="ECO:0000259" key="5">
    <source>
        <dbReference type="Pfam" id="PF00389"/>
    </source>
</evidence>
<keyword evidence="2 4" id="KW-0560">Oxidoreductase</keyword>
<dbReference type="InterPro" id="IPR006139">
    <property type="entry name" value="D-isomer_2_OHA_DH_cat_dom"/>
</dbReference>
<gene>
    <name evidence="7" type="ORF">DL240_19245</name>
</gene>
<evidence type="ECO:0000313" key="8">
    <source>
        <dbReference type="Proteomes" id="UP000249169"/>
    </source>
</evidence>
<dbReference type="Pfam" id="PF02826">
    <property type="entry name" value="2-Hacid_dh_C"/>
    <property type="match status" value="1"/>
</dbReference>
<proteinExistence type="inferred from homology"/>
<dbReference type="InterPro" id="IPR036291">
    <property type="entry name" value="NAD(P)-bd_dom_sf"/>
</dbReference>
<evidence type="ECO:0000313" key="7">
    <source>
        <dbReference type="EMBL" id="RAL19988.1"/>
    </source>
</evidence>
<keyword evidence="8" id="KW-1185">Reference proteome</keyword>
<evidence type="ECO:0000256" key="2">
    <source>
        <dbReference type="ARBA" id="ARBA00023002"/>
    </source>
</evidence>
<dbReference type="Pfam" id="PF00389">
    <property type="entry name" value="2-Hacid_dh"/>
    <property type="match status" value="1"/>
</dbReference>
<sequence>MNITIFSAKHYDRTFFDRTNTNDRHTLRYLEPRLNAETASLAEGADAVCAFVNDQLDEDTLRELAARGVKLILLRSAGFNHVDLAAATRQGLTVARVPAYSPHAVAEHTLALILTLNRQTHRAFNRVREHNFSLEGLIGFDLHQKTVGIIGTGTIGTAFASLLSGFGCRLLAYDPYPNDACKELGVDYVDLPTLLGASHIISLHCPLTPETHHLINAEALEQMRPGVMLINTSRGAIVDTRAVIQGLKNETIGYLGLDVYEEEEALFFEDQSEQIIHDDLFARLLTFPNVLITGHQGFFTREALSNIARITLANATAFESGQGTLHEVTLKRQSPA</sequence>
<evidence type="ECO:0000259" key="6">
    <source>
        <dbReference type="Pfam" id="PF02826"/>
    </source>
</evidence>
<dbReference type="InterPro" id="IPR029753">
    <property type="entry name" value="D-isomer_DH_CS"/>
</dbReference>
<reference evidence="7 8" key="1">
    <citation type="submission" date="2018-05" db="EMBL/GenBank/DDBJ databases">
        <title>Lujinxingia marina gen. nov. sp. nov., a new facultative anaerobic member of the class Deltaproteobacteria, and proposal of Lujinxingaceae fam. nov.</title>
        <authorList>
            <person name="Li C.-M."/>
        </authorList>
    </citation>
    <scope>NUCLEOTIDE SEQUENCE [LARGE SCALE GENOMIC DNA]</scope>
    <source>
        <strain evidence="7 8">B210</strain>
    </source>
</reference>
<dbReference type="EMBL" id="QHKO01000018">
    <property type="protein sequence ID" value="RAL19988.1"/>
    <property type="molecule type" value="Genomic_DNA"/>
</dbReference>
<accession>A0A328C085</accession>
<dbReference type="PROSITE" id="PS00670">
    <property type="entry name" value="D_2_HYDROXYACID_DH_2"/>
    <property type="match status" value="1"/>
</dbReference>
<comment type="similarity">
    <text evidence="1 4">Belongs to the D-isomer specific 2-hydroxyacid dehydrogenase family.</text>
</comment>
<comment type="caution">
    <text evidence="7">The sequence shown here is derived from an EMBL/GenBank/DDBJ whole genome shotgun (WGS) entry which is preliminary data.</text>
</comment>
<feature type="domain" description="D-isomer specific 2-hydroxyacid dehydrogenase NAD-binding" evidence="6">
    <location>
        <begin position="110"/>
        <end position="297"/>
    </location>
</feature>
<dbReference type="SUPFAM" id="SSF52283">
    <property type="entry name" value="Formate/glycerate dehydrogenase catalytic domain-like"/>
    <property type="match status" value="1"/>
</dbReference>
<evidence type="ECO:0000256" key="1">
    <source>
        <dbReference type="ARBA" id="ARBA00005854"/>
    </source>
</evidence>
<dbReference type="AlphaFoldDB" id="A0A328C085"/>
<dbReference type="Gene3D" id="3.40.50.720">
    <property type="entry name" value="NAD(P)-binding Rossmann-like Domain"/>
    <property type="match status" value="2"/>
</dbReference>
<dbReference type="InterPro" id="IPR006140">
    <property type="entry name" value="D-isomer_DH_NAD-bd"/>
</dbReference>
<feature type="domain" description="D-isomer specific 2-hydroxyacid dehydrogenase catalytic" evidence="5">
    <location>
        <begin position="5"/>
        <end position="328"/>
    </location>
</feature>
<evidence type="ECO:0000256" key="4">
    <source>
        <dbReference type="RuleBase" id="RU003719"/>
    </source>
</evidence>
<keyword evidence="3" id="KW-0520">NAD</keyword>
<organism evidence="7 8">
    <name type="scientific">Lujinxingia litoralis</name>
    <dbReference type="NCBI Taxonomy" id="2211119"/>
    <lineage>
        <taxon>Bacteria</taxon>
        <taxon>Deltaproteobacteria</taxon>
        <taxon>Bradymonadales</taxon>
        <taxon>Lujinxingiaceae</taxon>
        <taxon>Lujinxingia</taxon>
    </lineage>
</organism>
<dbReference type="PANTHER" id="PTHR43026">
    <property type="entry name" value="2-HYDROXYACID DEHYDROGENASE HOMOLOG 1-RELATED"/>
    <property type="match status" value="1"/>
</dbReference>
<name>A0A328C085_9DELT</name>
<dbReference type="SUPFAM" id="SSF51735">
    <property type="entry name" value="NAD(P)-binding Rossmann-fold domains"/>
    <property type="match status" value="1"/>
</dbReference>
<dbReference type="PROSITE" id="PS00671">
    <property type="entry name" value="D_2_HYDROXYACID_DH_3"/>
    <property type="match status" value="1"/>
</dbReference>
<dbReference type="OrthoDB" id="9793626at2"/>
<dbReference type="GO" id="GO:0051287">
    <property type="term" value="F:NAD binding"/>
    <property type="evidence" value="ECO:0007669"/>
    <property type="project" value="InterPro"/>
</dbReference>
<evidence type="ECO:0000256" key="3">
    <source>
        <dbReference type="ARBA" id="ARBA00023027"/>
    </source>
</evidence>